<dbReference type="Pfam" id="PF00082">
    <property type="entry name" value="Peptidase_S8"/>
    <property type="match status" value="1"/>
</dbReference>
<dbReference type="InterPro" id="IPR036852">
    <property type="entry name" value="Peptidase_S8/S53_dom_sf"/>
</dbReference>
<evidence type="ECO:0000313" key="12">
    <source>
        <dbReference type="Proteomes" id="UP000054466"/>
    </source>
</evidence>
<protein>
    <submittedName>
        <fullName evidence="11">Uncharacterized protein</fullName>
    </submittedName>
</protein>
<gene>
    <name evidence="11" type="ORF">PV07_07460</name>
</gene>
<evidence type="ECO:0000256" key="1">
    <source>
        <dbReference type="ARBA" id="ARBA00011073"/>
    </source>
</evidence>
<evidence type="ECO:0000256" key="2">
    <source>
        <dbReference type="ARBA" id="ARBA00022670"/>
    </source>
</evidence>
<dbReference type="PANTHER" id="PTHR43399:SF4">
    <property type="entry name" value="CELL WALL-ASSOCIATED PROTEASE"/>
    <property type="match status" value="1"/>
</dbReference>
<proteinExistence type="inferred from homology"/>
<evidence type="ECO:0000256" key="7">
    <source>
        <dbReference type="PROSITE-ProRule" id="PRU01240"/>
    </source>
</evidence>
<dbReference type="RefSeq" id="XP_016247968.1">
    <property type="nucleotide sequence ID" value="XM_016394549.1"/>
</dbReference>
<dbReference type="Pfam" id="PF24476">
    <property type="entry name" value="DUF7580"/>
    <property type="match status" value="1"/>
</dbReference>
<dbReference type="PROSITE" id="PS51892">
    <property type="entry name" value="SUBTILASE"/>
    <property type="match status" value="1"/>
</dbReference>
<dbReference type="PROSITE" id="PS00138">
    <property type="entry name" value="SUBTILASE_SER"/>
    <property type="match status" value="1"/>
</dbReference>
<evidence type="ECO:0000256" key="4">
    <source>
        <dbReference type="ARBA" id="ARBA00022801"/>
    </source>
</evidence>
<dbReference type="InterPro" id="IPR000209">
    <property type="entry name" value="Peptidase_S8/S53_dom"/>
</dbReference>
<dbReference type="Proteomes" id="UP000054466">
    <property type="component" value="Unassembled WGS sequence"/>
</dbReference>
<dbReference type="EMBL" id="KN847043">
    <property type="protein sequence ID" value="KIW27752.1"/>
    <property type="molecule type" value="Genomic_DNA"/>
</dbReference>
<keyword evidence="4 7" id="KW-0378">Hydrolase</keyword>
<feature type="active site" description="Charge relay system" evidence="7">
    <location>
        <position position="721"/>
    </location>
</feature>
<comment type="similarity">
    <text evidence="1 7">Belongs to the peptidase S8 family.</text>
</comment>
<dbReference type="Gene3D" id="3.40.50.200">
    <property type="entry name" value="Peptidase S8/S53 domain"/>
    <property type="match status" value="1"/>
</dbReference>
<dbReference type="GO" id="GO:0004252">
    <property type="term" value="F:serine-type endopeptidase activity"/>
    <property type="evidence" value="ECO:0007669"/>
    <property type="project" value="UniProtKB-UniRule"/>
</dbReference>
<dbReference type="SUPFAM" id="SSF52743">
    <property type="entry name" value="Subtilisin-like"/>
    <property type="match status" value="1"/>
</dbReference>
<feature type="region of interest" description="Disordered" evidence="8">
    <location>
        <begin position="166"/>
        <end position="185"/>
    </location>
</feature>
<feature type="domain" description="Peptidase S8/S53" evidence="9">
    <location>
        <begin position="662"/>
        <end position="894"/>
    </location>
</feature>
<evidence type="ECO:0000256" key="6">
    <source>
        <dbReference type="ARBA" id="ARBA00023145"/>
    </source>
</evidence>
<feature type="active site" description="Charge relay system" evidence="7">
    <location>
        <position position="879"/>
    </location>
</feature>
<evidence type="ECO:0000259" key="9">
    <source>
        <dbReference type="Pfam" id="PF00082"/>
    </source>
</evidence>
<evidence type="ECO:0000256" key="8">
    <source>
        <dbReference type="SAM" id="MobiDB-lite"/>
    </source>
</evidence>
<organism evidence="11 12">
    <name type="scientific">Cladophialophora immunda</name>
    <dbReference type="NCBI Taxonomy" id="569365"/>
    <lineage>
        <taxon>Eukaryota</taxon>
        <taxon>Fungi</taxon>
        <taxon>Dikarya</taxon>
        <taxon>Ascomycota</taxon>
        <taxon>Pezizomycotina</taxon>
        <taxon>Eurotiomycetes</taxon>
        <taxon>Chaetothyriomycetidae</taxon>
        <taxon>Chaetothyriales</taxon>
        <taxon>Herpotrichiellaceae</taxon>
        <taxon>Cladophialophora</taxon>
    </lineage>
</organism>
<dbReference type="InterPro" id="IPR056002">
    <property type="entry name" value="DUF7580"/>
</dbReference>
<dbReference type="InterPro" id="IPR023828">
    <property type="entry name" value="Peptidase_S8_Ser-AS"/>
</dbReference>
<feature type="domain" description="DUF7580" evidence="10">
    <location>
        <begin position="198"/>
        <end position="537"/>
    </location>
</feature>
<reference evidence="11 12" key="1">
    <citation type="submission" date="2015-01" db="EMBL/GenBank/DDBJ databases">
        <title>The Genome Sequence of Cladophialophora immunda CBS83496.</title>
        <authorList>
            <consortium name="The Broad Institute Genomics Platform"/>
            <person name="Cuomo C."/>
            <person name="de Hoog S."/>
            <person name="Gorbushina A."/>
            <person name="Stielow B."/>
            <person name="Teixiera M."/>
            <person name="Abouelleil A."/>
            <person name="Chapman S.B."/>
            <person name="Priest M."/>
            <person name="Young S.K."/>
            <person name="Wortman J."/>
            <person name="Nusbaum C."/>
            <person name="Birren B."/>
        </authorList>
    </citation>
    <scope>NUCLEOTIDE SEQUENCE [LARGE SCALE GENOMIC DNA]</scope>
    <source>
        <strain evidence="11 12">CBS 83496</strain>
    </source>
</reference>
<dbReference type="InterPro" id="IPR051048">
    <property type="entry name" value="Peptidase_S8/S53_subtilisin"/>
</dbReference>
<feature type="active site" description="Charge relay system" evidence="7">
    <location>
        <position position="668"/>
    </location>
</feature>
<dbReference type="AlphaFoldDB" id="A0A0D2ARL1"/>
<keyword evidence="2 7" id="KW-0645">Protease</keyword>
<dbReference type="OrthoDB" id="4139964at2759"/>
<dbReference type="GeneID" id="27346654"/>
<evidence type="ECO:0000256" key="3">
    <source>
        <dbReference type="ARBA" id="ARBA00022729"/>
    </source>
</evidence>
<name>A0A0D2ARL1_9EURO</name>
<accession>A0A0D2ARL1</accession>
<dbReference type="InterPro" id="IPR015500">
    <property type="entry name" value="Peptidase_S8_subtilisin-rel"/>
</dbReference>
<dbReference type="HOGENOM" id="CLU_305020_0_0_1"/>
<feature type="compositionally biased region" description="Polar residues" evidence="8">
    <location>
        <begin position="166"/>
        <end position="178"/>
    </location>
</feature>
<dbReference type="CDD" id="cd00306">
    <property type="entry name" value="Peptidases_S8_S53"/>
    <property type="match status" value="1"/>
</dbReference>
<keyword evidence="6" id="KW-0865">Zymogen</keyword>
<dbReference type="PANTHER" id="PTHR43399">
    <property type="entry name" value="SUBTILISIN-RELATED"/>
    <property type="match status" value="1"/>
</dbReference>
<dbReference type="VEuPathDB" id="FungiDB:PV07_07460"/>
<keyword evidence="5 7" id="KW-0720">Serine protease</keyword>
<sequence length="973" mass="108238">MPTSLRVEIDLSVAILPKFVAAARVHSSLYQEKPSLRTFYQNVTADLVAIHEILSGLREHHDSVLGQLAGGGLSLAVQKVLLRLERIARAPKSIFMQTRGDKSAAHPFRKLQTLKAASTTTSNDLSGLRRLSSTGMKDNRAKLLHNLDKCLATLTGIVIQQGRLPTETSWQEGNQTPGNPMEGPLGNPMTDDDSPDLAHEVEALHKAMAVRWPCSCWRRHGALLRLTSFYIESDINVHPAFYMDLLFSHNSVDSWKRAKIRRAAQVHWNETVTNPPEYADQFTTDVHAPLGGLGRSEQRSIQSVLSSAYEADDANCRNIPVQPIGTLCRLTLECNQNAHLIYLLARKQRKEVHLRGKLKGLANYGVDRLIPLSTILNDTGNNAFLDLRQNVKERLMLANILAKAVLHLCASPWVRRQWVKERLCLALSEREHSPTDSVLQLHLKSDLDEQTDCGDYYEVQHPCPILVDLGILLVELELGKPIQELIELMEPGHQAAAMAFHRNLSISVLKRVLKSGLLSRTFVPYYQAIWACYDCKAVGSNITEIRQWIKDKISGPLNQLLLASYQVCITPEGIQTLQSQPMSFRGSIERNKSPAESTAHIADDNYISILCQRGRFLDCERSLLPDDASKWAGADDWFENLQRKTLSHFKRLGVTGRNDQPIKIAILDTGIDARLHPRTRAIMATNPQLSGSSGRIKGLRSWADDKVEGEDVESMKDEHGHGTHAAGLILKVTPFAHLYVAQVTNGLFFEPDPVAVGQAIKYAAEDWRVDIISMSFGFDDRIGDIAEAIDTANARGVIMLAAASNGGKIKSEGDSYPAASVEVISVRSANGDGRSSDFNPDKPDDKVYSAYFNVVGEYVLSAWPEHLEPSGERRASGTSVSTPIAAGVVALFLEYIWARLPGSLGEADKMAAYERIRRSPNATGMRMALRFMASKKDKSQGLCFIKPWLLMSEQANTRWRQFQEQFKIPREDT</sequence>
<evidence type="ECO:0000313" key="11">
    <source>
        <dbReference type="EMBL" id="KIW27752.1"/>
    </source>
</evidence>
<keyword evidence="3" id="KW-0732">Signal</keyword>
<evidence type="ECO:0000259" key="10">
    <source>
        <dbReference type="Pfam" id="PF24476"/>
    </source>
</evidence>
<dbReference type="STRING" id="569365.A0A0D2ARL1"/>
<dbReference type="PRINTS" id="PR00723">
    <property type="entry name" value="SUBTILISIN"/>
</dbReference>
<dbReference type="GO" id="GO:0006508">
    <property type="term" value="P:proteolysis"/>
    <property type="evidence" value="ECO:0007669"/>
    <property type="project" value="UniProtKB-KW"/>
</dbReference>
<evidence type="ECO:0000256" key="5">
    <source>
        <dbReference type="ARBA" id="ARBA00022825"/>
    </source>
</evidence>
<keyword evidence="12" id="KW-1185">Reference proteome</keyword>